<dbReference type="Gene3D" id="3.10.450.50">
    <property type="match status" value="1"/>
</dbReference>
<dbReference type="EMBL" id="BMLK01000042">
    <property type="protein sequence ID" value="GGN62014.1"/>
    <property type="molecule type" value="Genomic_DNA"/>
</dbReference>
<dbReference type="InterPro" id="IPR037401">
    <property type="entry name" value="SnoaL-like"/>
</dbReference>
<reference evidence="3" key="1">
    <citation type="journal article" date="2019" name="Int. J. Syst. Evol. Microbiol.">
        <title>The Global Catalogue of Microorganisms (GCM) 10K type strain sequencing project: providing services to taxonomists for standard genome sequencing and annotation.</title>
        <authorList>
            <consortium name="The Broad Institute Genomics Platform"/>
            <consortium name="The Broad Institute Genome Sequencing Center for Infectious Disease"/>
            <person name="Wu L."/>
            <person name="Ma J."/>
        </authorList>
    </citation>
    <scope>NUCLEOTIDE SEQUENCE [LARGE SCALE GENOMIC DNA]</scope>
    <source>
        <strain evidence="3">CGMCC 1.6784</strain>
    </source>
</reference>
<dbReference type="RefSeq" id="WP_188823594.1">
    <property type="nucleotide sequence ID" value="NZ_BMLK01000042.1"/>
</dbReference>
<evidence type="ECO:0000313" key="2">
    <source>
        <dbReference type="EMBL" id="GGN62014.1"/>
    </source>
</evidence>
<keyword evidence="3" id="KW-1185">Reference proteome</keyword>
<comment type="caution">
    <text evidence="2">The sequence shown here is derived from an EMBL/GenBank/DDBJ whole genome shotgun (WGS) entry which is preliminary data.</text>
</comment>
<accession>A0ABQ2K4G9</accession>
<dbReference type="SUPFAM" id="SSF54427">
    <property type="entry name" value="NTF2-like"/>
    <property type="match status" value="1"/>
</dbReference>
<dbReference type="InterPro" id="IPR032710">
    <property type="entry name" value="NTF2-like_dom_sf"/>
</dbReference>
<protein>
    <recommendedName>
        <fullName evidence="1">SnoaL-like domain-containing protein</fullName>
    </recommendedName>
</protein>
<name>A0ABQ2K4G9_9SPHN</name>
<gene>
    <name evidence="2" type="ORF">GCM10011349_45210</name>
</gene>
<organism evidence="2 3">
    <name type="scientific">Novosphingobium indicum</name>
    <dbReference type="NCBI Taxonomy" id="462949"/>
    <lineage>
        <taxon>Bacteria</taxon>
        <taxon>Pseudomonadati</taxon>
        <taxon>Pseudomonadota</taxon>
        <taxon>Alphaproteobacteria</taxon>
        <taxon>Sphingomonadales</taxon>
        <taxon>Sphingomonadaceae</taxon>
        <taxon>Novosphingobium</taxon>
    </lineage>
</organism>
<proteinExistence type="predicted"/>
<dbReference type="Proteomes" id="UP000605099">
    <property type="component" value="Unassembled WGS sequence"/>
</dbReference>
<evidence type="ECO:0000313" key="3">
    <source>
        <dbReference type="Proteomes" id="UP000605099"/>
    </source>
</evidence>
<feature type="domain" description="SnoaL-like" evidence="1">
    <location>
        <begin position="10"/>
        <end position="108"/>
    </location>
</feature>
<sequence length="132" mass="14428">MAKDGATELVEAFFAAVAAGDLPNSLLTPDMTGWITTQGTMDKTSYQGLIRLLARMTDGPLRFTIDAVTAQDDRIVAEARSAGRLISGEDYAQTYVYVFRLRDGRIASVAEHYNALVAQEKLLPLMKELQAS</sequence>
<evidence type="ECO:0000259" key="1">
    <source>
        <dbReference type="Pfam" id="PF12680"/>
    </source>
</evidence>
<dbReference type="Pfam" id="PF12680">
    <property type="entry name" value="SnoaL_2"/>
    <property type="match status" value="1"/>
</dbReference>